<dbReference type="AlphaFoldDB" id="A0A940DFS7"/>
<evidence type="ECO:0000256" key="1">
    <source>
        <dbReference type="ARBA" id="ARBA00022618"/>
    </source>
</evidence>
<accession>A0A940DFS7</accession>
<comment type="caution">
    <text evidence="6">The sequence shown here is derived from an EMBL/GenBank/DDBJ whole genome shotgun (WGS) entry which is preliminary data.</text>
</comment>
<sequence>MSYLETLKTGKIPEKKPKTPKPTPYDRYMARKRPDTIPKAARVSVTTPAGYNDVRMIVGEIRRNRGVVTDFKGVPPVTAQRLLDFLSGAVCALDGRMERIGDGTYLITPKGVEIACAASSADEE</sequence>
<name>A0A940DFS7_9FIRM</name>
<organism evidence="6 7">
    <name type="scientific">Candidatus Stercoripulliclostridium pullicola</name>
    <dbReference type="NCBI Taxonomy" id="2840953"/>
    <lineage>
        <taxon>Bacteria</taxon>
        <taxon>Bacillati</taxon>
        <taxon>Bacillota</taxon>
        <taxon>Clostridia</taxon>
        <taxon>Eubacteriales</taxon>
        <taxon>Candidatus Stercoripulliclostridium</taxon>
    </lineage>
</organism>
<dbReference type="GO" id="GO:0000917">
    <property type="term" value="P:division septum assembly"/>
    <property type="evidence" value="ECO:0007669"/>
    <property type="project" value="UniProtKB-KW"/>
</dbReference>
<dbReference type="Proteomes" id="UP000727857">
    <property type="component" value="Unassembled WGS sequence"/>
</dbReference>
<evidence type="ECO:0000256" key="5">
    <source>
        <dbReference type="SAM" id="MobiDB-lite"/>
    </source>
</evidence>
<evidence type="ECO:0000313" key="7">
    <source>
        <dbReference type="Proteomes" id="UP000727857"/>
    </source>
</evidence>
<dbReference type="Gene3D" id="3.30.110.150">
    <property type="entry name" value="SepF-like protein"/>
    <property type="match status" value="1"/>
</dbReference>
<keyword evidence="1 6" id="KW-0132">Cell division</keyword>
<dbReference type="InterPro" id="IPR007561">
    <property type="entry name" value="Cell_div_SepF/SepF-rel"/>
</dbReference>
<proteinExistence type="predicted"/>
<comment type="function">
    <text evidence="4">Cell division protein that is part of the divisome complex and is recruited early to the Z-ring. Probably stimulates Z-ring formation, perhaps through the cross-linking of FtsZ protofilaments. Its function overlaps with FtsA.</text>
</comment>
<feature type="region of interest" description="Disordered" evidence="5">
    <location>
        <begin position="1"/>
        <end position="29"/>
    </location>
</feature>
<gene>
    <name evidence="6" type="ORF">IAB16_02475</name>
</gene>
<evidence type="ECO:0000256" key="4">
    <source>
        <dbReference type="ARBA" id="ARBA00044936"/>
    </source>
</evidence>
<evidence type="ECO:0000256" key="2">
    <source>
        <dbReference type="ARBA" id="ARBA00023210"/>
    </source>
</evidence>
<dbReference type="InterPro" id="IPR038594">
    <property type="entry name" value="SepF-like_sf"/>
</dbReference>
<evidence type="ECO:0000256" key="3">
    <source>
        <dbReference type="ARBA" id="ARBA00023306"/>
    </source>
</evidence>
<evidence type="ECO:0000313" key="6">
    <source>
        <dbReference type="EMBL" id="MBO8423871.1"/>
    </source>
</evidence>
<dbReference type="PANTHER" id="PTHR35798">
    <property type="entry name" value="CELL DIVISION PROTEIN SEPF"/>
    <property type="match status" value="1"/>
</dbReference>
<keyword evidence="2" id="KW-0717">Septation</keyword>
<dbReference type="PANTHER" id="PTHR35798:SF1">
    <property type="entry name" value="CELL DIVISION PROTEIN SEPF"/>
    <property type="match status" value="1"/>
</dbReference>
<dbReference type="InterPro" id="IPR023052">
    <property type="entry name" value="Cell_div_SepF"/>
</dbReference>
<dbReference type="Pfam" id="PF04472">
    <property type="entry name" value="SepF"/>
    <property type="match status" value="1"/>
</dbReference>
<protein>
    <submittedName>
        <fullName evidence="6">Cell division protein SepF</fullName>
    </submittedName>
</protein>
<reference evidence="6" key="1">
    <citation type="submission" date="2020-10" db="EMBL/GenBank/DDBJ databases">
        <authorList>
            <person name="Gilroy R."/>
        </authorList>
    </citation>
    <scope>NUCLEOTIDE SEQUENCE</scope>
    <source>
        <strain evidence="6">517</strain>
    </source>
</reference>
<reference evidence="6" key="2">
    <citation type="journal article" date="2021" name="PeerJ">
        <title>Extensive microbial diversity within the chicken gut microbiome revealed by metagenomics and culture.</title>
        <authorList>
            <person name="Gilroy R."/>
            <person name="Ravi A."/>
            <person name="Getino M."/>
            <person name="Pursley I."/>
            <person name="Horton D.L."/>
            <person name="Alikhan N.F."/>
            <person name="Baker D."/>
            <person name="Gharbi K."/>
            <person name="Hall N."/>
            <person name="Watson M."/>
            <person name="Adriaenssens E.M."/>
            <person name="Foster-Nyarko E."/>
            <person name="Jarju S."/>
            <person name="Secka A."/>
            <person name="Antonio M."/>
            <person name="Oren A."/>
            <person name="Chaudhuri R.R."/>
            <person name="La Ragione R."/>
            <person name="Hildebrand F."/>
            <person name="Pallen M.J."/>
        </authorList>
    </citation>
    <scope>NUCLEOTIDE SEQUENCE</scope>
    <source>
        <strain evidence="6">517</strain>
    </source>
</reference>
<dbReference type="EMBL" id="JADINF010000062">
    <property type="protein sequence ID" value="MBO8423871.1"/>
    <property type="molecule type" value="Genomic_DNA"/>
</dbReference>
<keyword evidence="3" id="KW-0131">Cell cycle</keyword>